<dbReference type="RefSeq" id="WP_380870039.1">
    <property type="nucleotide sequence ID" value="NZ_JBHUMA010000006.1"/>
</dbReference>
<accession>A0ABW5NJL1</accession>
<reference evidence="2" key="1">
    <citation type="journal article" date="2019" name="Int. J. Syst. Evol. Microbiol.">
        <title>The Global Catalogue of Microorganisms (GCM) 10K type strain sequencing project: providing services to taxonomists for standard genome sequencing and annotation.</title>
        <authorList>
            <consortium name="The Broad Institute Genomics Platform"/>
            <consortium name="The Broad Institute Genome Sequencing Center for Infectious Disease"/>
            <person name="Wu L."/>
            <person name="Ma J."/>
        </authorList>
    </citation>
    <scope>NUCLEOTIDE SEQUENCE [LARGE SCALE GENOMIC DNA]</scope>
    <source>
        <strain evidence="2">KCTC 42248</strain>
    </source>
</reference>
<dbReference type="EMBL" id="JBHUMA010000006">
    <property type="protein sequence ID" value="MFD2598886.1"/>
    <property type="molecule type" value="Genomic_DNA"/>
</dbReference>
<evidence type="ECO:0000313" key="2">
    <source>
        <dbReference type="Proteomes" id="UP001597393"/>
    </source>
</evidence>
<organism evidence="1 2">
    <name type="scientific">Sphingobacterium corticis</name>
    <dbReference type="NCBI Taxonomy" id="1812823"/>
    <lineage>
        <taxon>Bacteria</taxon>
        <taxon>Pseudomonadati</taxon>
        <taxon>Bacteroidota</taxon>
        <taxon>Sphingobacteriia</taxon>
        <taxon>Sphingobacteriales</taxon>
        <taxon>Sphingobacteriaceae</taxon>
        <taxon>Sphingobacterium</taxon>
    </lineage>
</organism>
<evidence type="ECO:0000313" key="1">
    <source>
        <dbReference type="EMBL" id="MFD2598886.1"/>
    </source>
</evidence>
<keyword evidence="2" id="KW-1185">Reference proteome</keyword>
<sequence length="95" mass="10913">MEKEMGESLARSQILFREVQKTENEIMTNLQTIETAYLIIFFVKTAKKLWPSTNYMCGATPEEVRSARHQNENDINRLGGLIGKPADYVRFASDK</sequence>
<dbReference type="Proteomes" id="UP001597393">
    <property type="component" value="Unassembled WGS sequence"/>
</dbReference>
<protein>
    <submittedName>
        <fullName evidence="1">Uncharacterized protein</fullName>
    </submittedName>
</protein>
<name>A0ABW5NJL1_9SPHI</name>
<proteinExistence type="predicted"/>
<gene>
    <name evidence="1" type="ORF">ACFSQ3_07960</name>
</gene>
<comment type="caution">
    <text evidence="1">The sequence shown here is derived from an EMBL/GenBank/DDBJ whole genome shotgun (WGS) entry which is preliminary data.</text>
</comment>